<reference evidence="1" key="1">
    <citation type="journal article" date="2014" name="Front. Microbiol.">
        <title>High frequency of phylogenetically diverse reductive dehalogenase-homologous genes in deep subseafloor sedimentary metagenomes.</title>
        <authorList>
            <person name="Kawai M."/>
            <person name="Futagami T."/>
            <person name="Toyoda A."/>
            <person name="Takaki Y."/>
            <person name="Nishi S."/>
            <person name="Hori S."/>
            <person name="Arai W."/>
            <person name="Tsubouchi T."/>
            <person name="Morono Y."/>
            <person name="Uchiyama I."/>
            <person name="Ito T."/>
            <person name="Fujiyama A."/>
            <person name="Inagaki F."/>
            <person name="Takami H."/>
        </authorList>
    </citation>
    <scope>NUCLEOTIDE SEQUENCE</scope>
    <source>
        <strain evidence="1">Expedition CK06-06</strain>
    </source>
</reference>
<gene>
    <name evidence="1" type="ORF">S01H4_13644</name>
</gene>
<dbReference type="EMBL" id="BART01006005">
    <property type="protein sequence ID" value="GAG56286.1"/>
    <property type="molecule type" value="Genomic_DNA"/>
</dbReference>
<dbReference type="AlphaFoldDB" id="X1A7W1"/>
<evidence type="ECO:0000313" key="1">
    <source>
        <dbReference type="EMBL" id="GAG56286.1"/>
    </source>
</evidence>
<name>X1A7W1_9ZZZZ</name>
<feature type="non-terminal residue" evidence="1">
    <location>
        <position position="1"/>
    </location>
</feature>
<accession>X1A7W1</accession>
<comment type="caution">
    <text evidence="1">The sequence shown here is derived from an EMBL/GenBank/DDBJ whole genome shotgun (WGS) entry which is preliminary data.</text>
</comment>
<protein>
    <submittedName>
        <fullName evidence="1">Uncharacterized protein</fullName>
    </submittedName>
</protein>
<proteinExistence type="predicted"/>
<organism evidence="1">
    <name type="scientific">marine sediment metagenome</name>
    <dbReference type="NCBI Taxonomy" id="412755"/>
    <lineage>
        <taxon>unclassified sequences</taxon>
        <taxon>metagenomes</taxon>
        <taxon>ecological metagenomes</taxon>
    </lineage>
</organism>
<sequence>ITLVSCNQQKPAIVQIIQVVDHYSNLPINQVDISISPGEIPGRDENDLYEWDLKYPINIPIEVGKCTYILIEAEGYNDWEEAFCPQRAERIDVKVSLVPKSVPPHDKLHET</sequence>